<accession>A0A515ELP9</accession>
<dbReference type="EMBL" id="CP036282">
    <property type="protein sequence ID" value="QDL53595.1"/>
    <property type="molecule type" value="Genomic_DNA"/>
</dbReference>
<feature type="signal peptide" evidence="1">
    <location>
        <begin position="1"/>
        <end position="23"/>
    </location>
</feature>
<dbReference type="SUPFAM" id="SSF54427">
    <property type="entry name" value="NTF2-like"/>
    <property type="match status" value="1"/>
</dbReference>
<dbReference type="RefSeq" id="WP_142809635.1">
    <property type="nucleotide sequence ID" value="NZ_CP036282.1"/>
</dbReference>
<protein>
    <submittedName>
        <fullName evidence="2">Polyketide cyclase</fullName>
    </submittedName>
</protein>
<dbReference type="InterPro" id="IPR032710">
    <property type="entry name" value="NTF2-like_dom_sf"/>
</dbReference>
<evidence type="ECO:0000256" key="1">
    <source>
        <dbReference type="SAM" id="SignalP"/>
    </source>
</evidence>
<dbReference type="Pfam" id="PF07366">
    <property type="entry name" value="SnoaL"/>
    <property type="match status" value="1"/>
</dbReference>
<proteinExistence type="predicted"/>
<organism evidence="2 3">
    <name type="scientific">Rhodoferax aquaticus</name>
    <dbReference type="NCBI Taxonomy" id="2527691"/>
    <lineage>
        <taxon>Bacteria</taxon>
        <taxon>Pseudomonadati</taxon>
        <taxon>Pseudomonadota</taxon>
        <taxon>Betaproteobacteria</taxon>
        <taxon>Burkholderiales</taxon>
        <taxon>Comamonadaceae</taxon>
        <taxon>Rhodoferax</taxon>
    </lineage>
</organism>
<evidence type="ECO:0000313" key="2">
    <source>
        <dbReference type="EMBL" id="QDL53595.1"/>
    </source>
</evidence>
<keyword evidence="3" id="KW-1185">Reference proteome</keyword>
<reference evidence="3" key="2">
    <citation type="journal article" date="2020" name="Int. J. Syst. Evol. Microbiol.">
        <title>Genomic insights into a novel species Rhodoferax aquaticus sp. nov., isolated from freshwater.</title>
        <authorList>
            <person name="Li T."/>
            <person name="Zhuo Y."/>
            <person name="Jin C.Z."/>
            <person name="Wu X."/>
            <person name="Ko S.R."/>
            <person name="Jin F.J."/>
            <person name="Ahn C.Y."/>
            <person name="Oh H.M."/>
            <person name="Lee H.G."/>
            <person name="Jin L."/>
        </authorList>
    </citation>
    <scope>NUCLEOTIDE SEQUENCE [LARGE SCALE GENOMIC DNA]</scope>
    <source>
        <strain evidence="3">Gr-4</strain>
    </source>
</reference>
<feature type="chain" id="PRO_5022117612" evidence="1">
    <location>
        <begin position="24"/>
        <end position="163"/>
    </location>
</feature>
<dbReference type="PANTHER" id="PTHR38436">
    <property type="entry name" value="POLYKETIDE CYCLASE SNOAL-LIKE DOMAIN"/>
    <property type="match status" value="1"/>
</dbReference>
<reference evidence="3" key="1">
    <citation type="submission" date="2019-02" db="EMBL/GenBank/DDBJ databases">
        <title>Complete genome sequence of Rhodoferax sp. Gr-4.</title>
        <authorList>
            <person name="Jin L."/>
        </authorList>
    </citation>
    <scope>NUCLEOTIDE SEQUENCE [LARGE SCALE GENOMIC DNA]</scope>
    <source>
        <strain evidence="3">Gr-4</strain>
    </source>
</reference>
<sequence>MTRFTLRPLVALALLAATAPSWAQTMTVEQARKQVAPFYEMLNQPATKDIKALSEQALSPDWKSYSSETDFKGRDGFVAQVGGFGKLIPDLKWDIKDVLVDGNRIIVRSEASGTPVGPFFGVAPSGKSFKIMTIDIHTIKDGKTITAHHVEDWASALRQLSAK</sequence>
<dbReference type="PANTHER" id="PTHR38436:SF1">
    <property type="entry name" value="ESTER CYCLASE"/>
    <property type="match status" value="1"/>
</dbReference>
<evidence type="ECO:0000313" key="3">
    <source>
        <dbReference type="Proteomes" id="UP000317365"/>
    </source>
</evidence>
<dbReference type="AlphaFoldDB" id="A0A515ELP9"/>
<dbReference type="Proteomes" id="UP000317365">
    <property type="component" value="Chromosome"/>
</dbReference>
<gene>
    <name evidence="2" type="ORF">EXZ61_05055</name>
</gene>
<dbReference type="GO" id="GO:0030638">
    <property type="term" value="P:polyketide metabolic process"/>
    <property type="evidence" value="ECO:0007669"/>
    <property type="project" value="InterPro"/>
</dbReference>
<keyword evidence="1" id="KW-0732">Signal</keyword>
<dbReference type="InterPro" id="IPR009959">
    <property type="entry name" value="Cyclase_SnoaL-like"/>
</dbReference>
<dbReference type="Gene3D" id="3.10.450.50">
    <property type="match status" value="1"/>
</dbReference>
<dbReference type="KEGG" id="rhg:EXZ61_05055"/>
<name>A0A515ELP9_9BURK</name>